<evidence type="ECO:0008006" key="4">
    <source>
        <dbReference type="Google" id="ProtNLM"/>
    </source>
</evidence>
<dbReference type="PANTHER" id="PTHR43300">
    <property type="entry name" value="ACETYLTRANSFERASE"/>
    <property type="match status" value="1"/>
</dbReference>
<evidence type="ECO:0000313" key="2">
    <source>
        <dbReference type="EMBL" id="MFC0387156.1"/>
    </source>
</evidence>
<accession>A0ABV6IU60</accession>
<dbReference type="Proteomes" id="UP001589789">
    <property type="component" value="Unassembled WGS sequence"/>
</dbReference>
<evidence type="ECO:0000256" key="1">
    <source>
        <dbReference type="ARBA" id="ARBA00007274"/>
    </source>
</evidence>
<organism evidence="2 3">
    <name type="scientific">Muricoccus vinaceus</name>
    <dbReference type="NCBI Taxonomy" id="424704"/>
    <lineage>
        <taxon>Bacteria</taxon>
        <taxon>Pseudomonadati</taxon>
        <taxon>Pseudomonadota</taxon>
        <taxon>Alphaproteobacteria</taxon>
        <taxon>Acetobacterales</taxon>
        <taxon>Roseomonadaceae</taxon>
        <taxon>Muricoccus</taxon>
    </lineage>
</organism>
<gene>
    <name evidence="2" type="ORF">ACFFIC_16600</name>
</gene>
<dbReference type="Gene3D" id="3.40.50.20">
    <property type="match status" value="1"/>
</dbReference>
<dbReference type="InterPro" id="IPR020019">
    <property type="entry name" value="AcTrfase_PglD-like"/>
</dbReference>
<comment type="caution">
    <text evidence="2">The sequence shown here is derived from an EMBL/GenBank/DDBJ whole genome shotgun (WGS) entry which is preliminary data.</text>
</comment>
<reference evidence="2 3" key="1">
    <citation type="submission" date="2024-09" db="EMBL/GenBank/DDBJ databases">
        <authorList>
            <person name="Sun Q."/>
            <person name="Mori K."/>
        </authorList>
    </citation>
    <scope>NUCLEOTIDE SEQUENCE [LARGE SCALE GENOMIC DNA]</scope>
    <source>
        <strain evidence="2 3">CCM 7468</strain>
    </source>
</reference>
<dbReference type="Gene3D" id="2.160.10.10">
    <property type="entry name" value="Hexapeptide repeat proteins"/>
    <property type="match status" value="1"/>
</dbReference>
<protein>
    <recommendedName>
        <fullName evidence="4">Acetyltransferase</fullName>
    </recommendedName>
</protein>
<dbReference type="CDD" id="cd03360">
    <property type="entry name" value="LbH_AT_putative"/>
    <property type="match status" value="1"/>
</dbReference>
<dbReference type="SUPFAM" id="SSF51161">
    <property type="entry name" value="Trimeric LpxA-like enzymes"/>
    <property type="match status" value="1"/>
</dbReference>
<sequence length="208" mass="21059">MTDYVLVGGGGLAREIHDWFVPGFAATGDRFVGFLADGDGQERTACRELPHLGPIEGHRPDASQRLVMAIGSPVGKEVAARRLLAAGGVFASLLHPSAWISGSARIGMGVVVAVFADVSADAVLGDFTMLNGYASAGHDAVVGDFSTLSGYVDLTGGVSTGRGCFFGSGSRVLPGLVLGHGCTVGAGAVVMRSVPDGATAYAAPARLL</sequence>
<comment type="similarity">
    <text evidence="1">Belongs to the transferase hexapeptide repeat family.</text>
</comment>
<keyword evidence="3" id="KW-1185">Reference proteome</keyword>
<dbReference type="InterPro" id="IPR050179">
    <property type="entry name" value="Trans_hexapeptide_repeat"/>
</dbReference>
<dbReference type="EMBL" id="JBHLVZ010000051">
    <property type="protein sequence ID" value="MFC0387156.1"/>
    <property type="molecule type" value="Genomic_DNA"/>
</dbReference>
<dbReference type="RefSeq" id="WP_377052329.1">
    <property type="nucleotide sequence ID" value="NZ_JBHLVZ010000051.1"/>
</dbReference>
<evidence type="ECO:0000313" key="3">
    <source>
        <dbReference type="Proteomes" id="UP001589789"/>
    </source>
</evidence>
<proteinExistence type="inferred from homology"/>
<dbReference type="PANTHER" id="PTHR43300:SF7">
    <property type="entry name" value="UDP-N-ACETYLBACILLOSAMINE N-ACETYLTRANSFERASE"/>
    <property type="match status" value="1"/>
</dbReference>
<dbReference type="InterPro" id="IPR011004">
    <property type="entry name" value="Trimer_LpxA-like_sf"/>
</dbReference>
<name>A0ABV6IU60_9PROT</name>